<evidence type="ECO:0000313" key="13">
    <source>
        <dbReference type="EMBL" id="SFI38433.1"/>
    </source>
</evidence>
<dbReference type="SMART" id="SM00073">
    <property type="entry name" value="HPT"/>
    <property type="match status" value="2"/>
</dbReference>
<dbReference type="PANTHER" id="PTHR43395:SF1">
    <property type="entry name" value="CHEMOTAXIS PROTEIN CHEA"/>
    <property type="match status" value="1"/>
</dbReference>
<reference evidence="14" key="1">
    <citation type="submission" date="2016-10" db="EMBL/GenBank/DDBJ databases">
        <authorList>
            <person name="Varghese N."/>
            <person name="Submissions S."/>
        </authorList>
    </citation>
    <scope>NUCLEOTIDE SEQUENCE [LARGE SCALE GENOMIC DNA]</scope>
    <source>
        <strain evidence="14">DSM 26348</strain>
    </source>
</reference>
<dbReference type="PROSITE" id="PS50109">
    <property type="entry name" value="HIS_KIN"/>
    <property type="match status" value="1"/>
</dbReference>
<feature type="modified residue" description="4-aspartylphosphate" evidence="7">
    <location>
        <position position="853"/>
    </location>
</feature>
<dbReference type="InterPro" id="IPR011006">
    <property type="entry name" value="CheY-like_superfamily"/>
</dbReference>
<dbReference type="Gene3D" id="3.30.565.10">
    <property type="entry name" value="Histidine kinase-like ATPase, C-terminal domain"/>
    <property type="match status" value="1"/>
</dbReference>
<evidence type="ECO:0000256" key="6">
    <source>
        <dbReference type="PROSITE-ProRule" id="PRU00110"/>
    </source>
</evidence>
<dbReference type="Gene3D" id="1.20.120.160">
    <property type="entry name" value="HPT domain"/>
    <property type="match status" value="2"/>
</dbReference>
<keyword evidence="3 7" id="KW-0597">Phosphoprotein</keyword>
<dbReference type="GO" id="GO:0006935">
    <property type="term" value="P:chemotaxis"/>
    <property type="evidence" value="ECO:0007669"/>
    <property type="project" value="InterPro"/>
</dbReference>
<evidence type="ECO:0000256" key="1">
    <source>
        <dbReference type="ARBA" id="ARBA00000085"/>
    </source>
</evidence>
<feature type="modified residue" description="Phosphohistidine" evidence="6">
    <location>
        <position position="51"/>
    </location>
</feature>
<evidence type="ECO:0000256" key="4">
    <source>
        <dbReference type="ARBA" id="ARBA00022679"/>
    </source>
</evidence>
<dbReference type="PRINTS" id="PR00344">
    <property type="entry name" value="BCTRLSENSOR"/>
</dbReference>
<evidence type="ECO:0000256" key="3">
    <source>
        <dbReference type="ARBA" id="ARBA00022553"/>
    </source>
</evidence>
<dbReference type="SUPFAM" id="SSF55874">
    <property type="entry name" value="ATPase domain of HSP90 chaperone/DNA topoisomerase II/histidine kinase"/>
    <property type="match status" value="1"/>
</dbReference>
<dbReference type="InterPro" id="IPR036641">
    <property type="entry name" value="HPT_dom_sf"/>
</dbReference>
<dbReference type="SUPFAM" id="SSF47226">
    <property type="entry name" value="Histidine-containing phosphotransfer domain, HPT domain"/>
    <property type="match status" value="2"/>
</dbReference>
<dbReference type="Pfam" id="PF01584">
    <property type="entry name" value="CheW"/>
    <property type="match status" value="1"/>
</dbReference>
<dbReference type="Pfam" id="PF02518">
    <property type="entry name" value="HATPase_c"/>
    <property type="match status" value="1"/>
</dbReference>
<evidence type="ECO:0000256" key="5">
    <source>
        <dbReference type="ARBA" id="ARBA00022777"/>
    </source>
</evidence>
<dbReference type="InterPro" id="IPR005467">
    <property type="entry name" value="His_kinase_dom"/>
</dbReference>
<dbReference type="STRING" id="1576369.SAMN05421753_108169"/>
<comment type="catalytic activity">
    <reaction evidence="1">
        <text>ATP + protein L-histidine = ADP + protein N-phospho-L-histidine.</text>
        <dbReference type="EC" id="2.7.13.3"/>
    </reaction>
</comment>
<feature type="compositionally biased region" description="Pro residues" evidence="8">
    <location>
        <begin position="322"/>
        <end position="332"/>
    </location>
</feature>
<dbReference type="InterPro" id="IPR051315">
    <property type="entry name" value="Bact_Chemotaxis_CheA"/>
</dbReference>
<evidence type="ECO:0000256" key="7">
    <source>
        <dbReference type="PROSITE-ProRule" id="PRU00169"/>
    </source>
</evidence>
<protein>
    <recommendedName>
        <fullName evidence="2">histidine kinase</fullName>
        <ecNumber evidence="2">2.7.13.3</ecNumber>
    </recommendedName>
</protein>
<comment type="caution">
    <text evidence="6">Lacks conserved residue(s) required for the propagation of feature annotation.</text>
</comment>
<dbReference type="PROSITE" id="PS50894">
    <property type="entry name" value="HPT"/>
    <property type="match status" value="2"/>
</dbReference>
<dbReference type="EC" id="2.7.13.3" evidence="2"/>
<feature type="region of interest" description="Disordered" evidence="8">
    <location>
        <begin position="310"/>
        <end position="344"/>
    </location>
</feature>
<dbReference type="RefSeq" id="WP_092050484.1">
    <property type="nucleotide sequence ID" value="NZ_FOQD01000008.1"/>
</dbReference>
<dbReference type="AlphaFoldDB" id="A0A1I3HS27"/>
<dbReference type="CDD" id="cd16916">
    <property type="entry name" value="HATPase_CheA-like"/>
    <property type="match status" value="1"/>
</dbReference>
<dbReference type="InterPro" id="IPR002545">
    <property type="entry name" value="CheW-lke_dom"/>
</dbReference>
<feature type="domain" description="CheW-like" evidence="11">
    <location>
        <begin position="646"/>
        <end position="780"/>
    </location>
</feature>
<dbReference type="SMART" id="SM00448">
    <property type="entry name" value="REC"/>
    <property type="match status" value="1"/>
</dbReference>
<dbReference type="SMART" id="SM00387">
    <property type="entry name" value="HATPase_c"/>
    <property type="match status" value="1"/>
</dbReference>
<feature type="domain" description="Histidine kinase" evidence="9">
    <location>
        <begin position="506"/>
        <end position="644"/>
    </location>
</feature>
<name>A0A1I3HS27_9PLAN</name>
<keyword evidence="5 13" id="KW-0418">Kinase</keyword>
<evidence type="ECO:0000259" key="12">
    <source>
        <dbReference type="PROSITE" id="PS50894"/>
    </source>
</evidence>
<dbReference type="Pfam" id="PF01627">
    <property type="entry name" value="Hpt"/>
    <property type="match status" value="2"/>
</dbReference>
<evidence type="ECO:0000259" key="10">
    <source>
        <dbReference type="PROSITE" id="PS50110"/>
    </source>
</evidence>
<dbReference type="SUPFAM" id="SSF52172">
    <property type="entry name" value="CheY-like"/>
    <property type="match status" value="1"/>
</dbReference>
<feature type="domain" description="Response regulatory" evidence="10">
    <location>
        <begin position="804"/>
        <end position="920"/>
    </location>
</feature>
<feature type="compositionally biased region" description="Low complexity" evidence="8">
    <location>
        <begin position="310"/>
        <end position="321"/>
    </location>
</feature>
<dbReference type="Pfam" id="PF00072">
    <property type="entry name" value="Response_reg"/>
    <property type="match status" value="1"/>
</dbReference>
<evidence type="ECO:0000256" key="8">
    <source>
        <dbReference type="SAM" id="MobiDB-lite"/>
    </source>
</evidence>
<dbReference type="Gene3D" id="3.40.50.2300">
    <property type="match status" value="1"/>
</dbReference>
<evidence type="ECO:0000259" key="11">
    <source>
        <dbReference type="PROSITE" id="PS50851"/>
    </source>
</evidence>
<dbReference type="InterPro" id="IPR003594">
    <property type="entry name" value="HATPase_dom"/>
</dbReference>
<dbReference type="PROSITE" id="PS50851">
    <property type="entry name" value="CHEW"/>
    <property type="match status" value="1"/>
</dbReference>
<dbReference type="InterPro" id="IPR004358">
    <property type="entry name" value="Sig_transdc_His_kin-like_C"/>
</dbReference>
<evidence type="ECO:0000259" key="9">
    <source>
        <dbReference type="PROSITE" id="PS50109"/>
    </source>
</evidence>
<keyword evidence="14" id="KW-1185">Reference proteome</keyword>
<organism evidence="13 14">
    <name type="scientific">Planctomicrobium piriforme</name>
    <dbReference type="NCBI Taxonomy" id="1576369"/>
    <lineage>
        <taxon>Bacteria</taxon>
        <taxon>Pseudomonadati</taxon>
        <taxon>Planctomycetota</taxon>
        <taxon>Planctomycetia</taxon>
        <taxon>Planctomycetales</taxon>
        <taxon>Planctomycetaceae</taxon>
        <taxon>Planctomicrobium</taxon>
    </lineage>
</organism>
<feature type="domain" description="HPt" evidence="12">
    <location>
        <begin position="4"/>
        <end position="108"/>
    </location>
</feature>
<accession>A0A1I3HS27</accession>
<dbReference type="InterPro" id="IPR008207">
    <property type="entry name" value="Sig_transdc_His_kin_Hpt_dom"/>
</dbReference>
<dbReference type="PROSITE" id="PS50110">
    <property type="entry name" value="RESPONSE_REGULATORY"/>
    <property type="match status" value="1"/>
</dbReference>
<dbReference type="FunFam" id="3.30.565.10:FF:000016">
    <property type="entry name" value="Chemotaxis protein CheA, putative"/>
    <property type="match status" value="1"/>
</dbReference>
<dbReference type="CDD" id="cd00088">
    <property type="entry name" value="HPT"/>
    <property type="match status" value="1"/>
</dbReference>
<feature type="domain" description="HPt" evidence="12">
    <location>
        <begin position="176"/>
        <end position="279"/>
    </location>
</feature>
<sequence length="925" mass="101129">MSGPFGGDSVLMELFREEALEQVQTLSNGLAQWHDGSDSGSQVEPLMRAAHSVKGAARAVGLDPIVPLAHELEECLVQAQAGAVKLVPAAIDVLLEGVDLLHQAVAAAGEEFPQWEVQHRADLGHAVAKLQSIAQGHVPVEPAPTVHAESVETPQVVLPVPPAPTPATVVSDLDWQPIAAPELLAVLREELDTHSQTLSSLLETGTADGANARSMTEALRAIKGAARITGVKSLFELAKTLEQLGPGGFEAKRASPSTRADLQRWLDAVQEIAAHSSAADFSAWLESHSSEYHQVCQALTPVVAASAPSRPTAAALPSQRLSPPPQSLPAPVPFKEETGSADADKKDRVVRVSANTLTRLMGLAGESLVEARWLQPFAQSMLTLKKQHAVLSRTLDDLSRLAATDGSPLAKRLVADAVRDVEECRTVLNERVESFETHARRSDDLNSRLYNEVIASRMRPFQDGTQAFPRMVRDLARQLGKQVKLDIRGLTCSVDRDVLEKLDAPLTHVVRNAIDHGLETPAERLAAGKPETGSLTIEARHSSGMLLIQVTDDGRGIDAESIRRKVVERQMVPPEMAAALRYDELLEFLLLPGFSTASQVTDISGRGVGLDVVHSMVHAVGGTVRIETRLGQGSTFLLQLPITLSVIRAVLVEVAGESYALPHHRIDRLVRVPRSELKLLENRVYLNIDGQNIGLVSARQVLEFDAGDTGEDELQVVLFRHQQDLYGLTVDRFRGEQDLVVRPLDARLGKLPDISAAAILDDGSPILILDVDDVRRSIERLLQGQLRRVDRIHAGRQAVQNRRRVLVVDDSLTVREVQRQMLQGAGYEVVTAVDGMEGWNVLREQPFDLVVSDVDMPRLNGFEFVQRIRSDNRFVSLPVIIVSYKDRAEDRQRGMSVGANYYLTKSSFHDERLLEAVRDLLGEDA</sequence>
<keyword evidence="4" id="KW-0808">Transferase</keyword>
<dbReference type="InterPro" id="IPR036061">
    <property type="entry name" value="CheW-like_dom_sf"/>
</dbReference>
<dbReference type="Proteomes" id="UP000199518">
    <property type="component" value="Unassembled WGS sequence"/>
</dbReference>
<gene>
    <name evidence="13" type="ORF">SAMN05421753_108169</name>
</gene>
<dbReference type="InterPro" id="IPR036890">
    <property type="entry name" value="HATPase_C_sf"/>
</dbReference>
<evidence type="ECO:0000313" key="14">
    <source>
        <dbReference type="Proteomes" id="UP000199518"/>
    </source>
</evidence>
<dbReference type="GO" id="GO:0000155">
    <property type="term" value="F:phosphorelay sensor kinase activity"/>
    <property type="evidence" value="ECO:0007669"/>
    <property type="project" value="UniProtKB-ARBA"/>
</dbReference>
<feature type="compositionally biased region" description="Basic and acidic residues" evidence="8">
    <location>
        <begin position="334"/>
        <end position="344"/>
    </location>
</feature>
<dbReference type="SMART" id="SM00260">
    <property type="entry name" value="CheW"/>
    <property type="match status" value="1"/>
</dbReference>
<evidence type="ECO:0000256" key="2">
    <source>
        <dbReference type="ARBA" id="ARBA00012438"/>
    </source>
</evidence>
<dbReference type="SUPFAM" id="SSF50341">
    <property type="entry name" value="CheW-like"/>
    <property type="match status" value="1"/>
</dbReference>
<dbReference type="Gene3D" id="2.30.30.40">
    <property type="entry name" value="SH3 Domains"/>
    <property type="match status" value="1"/>
</dbReference>
<dbReference type="EMBL" id="FOQD01000008">
    <property type="protein sequence ID" value="SFI38433.1"/>
    <property type="molecule type" value="Genomic_DNA"/>
</dbReference>
<dbReference type="PANTHER" id="PTHR43395">
    <property type="entry name" value="SENSOR HISTIDINE KINASE CHEA"/>
    <property type="match status" value="1"/>
</dbReference>
<dbReference type="OrthoDB" id="9803176at2"/>
<proteinExistence type="predicted"/>
<dbReference type="InterPro" id="IPR001789">
    <property type="entry name" value="Sig_transdc_resp-reg_receiver"/>
</dbReference>